<protein>
    <submittedName>
        <fullName evidence="1">Uncharacterized protein</fullName>
    </submittedName>
</protein>
<evidence type="ECO:0000313" key="1">
    <source>
        <dbReference type="EMBL" id="AJQ93973.1"/>
    </source>
</evidence>
<dbReference type="EMBL" id="CP007142">
    <property type="protein sequence ID" value="AJQ93973.1"/>
    <property type="molecule type" value="Genomic_DNA"/>
</dbReference>
<organism evidence="1 2">
    <name type="scientific">Gynuella sunshinyii YC6258</name>
    <dbReference type="NCBI Taxonomy" id="1445510"/>
    <lineage>
        <taxon>Bacteria</taxon>
        <taxon>Pseudomonadati</taxon>
        <taxon>Pseudomonadota</taxon>
        <taxon>Gammaproteobacteria</taxon>
        <taxon>Oceanospirillales</taxon>
        <taxon>Saccharospirillaceae</taxon>
        <taxon>Gynuella</taxon>
    </lineage>
</organism>
<sequence>MKNVYIKSSVAAQSWNLLDNCNDGICFEAAQILQANLME</sequence>
<proteinExistence type="predicted"/>
<accession>A0A0C5VKP4</accession>
<dbReference type="KEGG" id="gsn:YC6258_01929"/>
<dbReference type="STRING" id="1445510.YC6258_01929"/>
<name>A0A0C5VKP4_9GAMM</name>
<reference evidence="1 2" key="1">
    <citation type="submission" date="2014-01" db="EMBL/GenBank/DDBJ databases">
        <title>Full genme sequencing of cellulolytic bacterium Gynuella sunshinyii YC6258T gen. nov., sp. nov.</title>
        <authorList>
            <person name="Khan H."/>
            <person name="Chung E.J."/>
            <person name="Chung Y.R."/>
        </authorList>
    </citation>
    <scope>NUCLEOTIDE SEQUENCE [LARGE SCALE GENOMIC DNA]</scope>
    <source>
        <strain evidence="1 2">YC6258</strain>
    </source>
</reference>
<gene>
    <name evidence="1" type="ORF">YC6258_01929</name>
</gene>
<dbReference type="HOGENOM" id="CLU_3310514_0_0_6"/>
<keyword evidence="2" id="KW-1185">Reference proteome</keyword>
<evidence type="ECO:0000313" key="2">
    <source>
        <dbReference type="Proteomes" id="UP000032266"/>
    </source>
</evidence>
<dbReference type="Proteomes" id="UP000032266">
    <property type="component" value="Chromosome"/>
</dbReference>
<dbReference type="AlphaFoldDB" id="A0A0C5VKP4"/>